<proteinExistence type="predicted"/>
<dbReference type="Gene3D" id="2.60.120.200">
    <property type="match status" value="1"/>
</dbReference>
<reference evidence="1 2" key="1">
    <citation type="submission" date="2020-02" db="EMBL/GenBank/DDBJ databases">
        <title>Whole-genome analyses of novel actinobacteria.</title>
        <authorList>
            <person name="Sahin N."/>
        </authorList>
    </citation>
    <scope>NUCLEOTIDE SEQUENCE [LARGE SCALE GENOMIC DNA]</scope>
    <source>
        <strain evidence="1 2">A7024</strain>
    </source>
</reference>
<organism evidence="1 2">
    <name type="scientific">Streptomyces coryli</name>
    <dbReference type="NCBI Taxonomy" id="1128680"/>
    <lineage>
        <taxon>Bacteria</taxon>
        <taxon>Bacillati</taxon>
        <taxon>Actinomycetota</taxon>
        <taxon>Actinomycetes</taxon>
        <taxon>Kitasatosporales</taxon>
        <taxon>Streptomycetaceae</taxon>
        <taxon>Streptomyces</taxon>
    </lineage>
</organism>
<evidence type="ECO:0000313" key="1">
    <source>
        <dbReference type="EMBL" id="NGN64835.1"/>
    </source>
</evidence>
<dbReference type="PANTHER" id="PTHR35332:SF2">
    <property type="entry name" value="REGULATION OF ENOLASE PROTEIN 1"/>
    <property type="match status" value="1"/>
</dbReference>
<sequence length="194" mass="20866">MTTNVPWKSGTWTTPPAAAREADGRLLVTAVEGSDAWLRTGYGFVHDNEHALLAPWDRDQDAVEVTVKAGFDEEFDQAGLFIRIDGERWVKAGLEFADGVLGVGAVVTDGGSDWSSAPVPEWAGREVTVRASQFEDGVVIRAKAEGEAWRLVRLAPLDPGADAQAGPYCCAPTRAGLTVDFASWRLAARDTSLH</sequence>
<dbReference type="AlphaFoldDB" id="A0A6G4TXY1"/>
<comment type="caution">
    <text evidence="1">The sequence shown here is derived from an EMBL/GenBank/DDBJ whole genome shotgun (WGS) entry which is preliminary data.</text>
</comment>
<dbReference type="RefSeq" id="WP_165236696.1">
    <property type="nucleotide sequence ID" value="NZ_JAAKZV010000044.1"/>
</dbReference>
<gene>
    <name evidence="1" type="ORF">G5C51_13135</name>
</gene>
<dbReference type="InterPro" id="IPR009784">
    <property type="entry name" value="DUF1349"/>
</dbReference>
<protein>
    <submittedName>
        <fullName evidence="1">DUF1349 domain-containing protein</fullName>
    </submittedName>
</protein>
<dbReference type="InterPro" id="IPR013320">
    <property type="entry name" value="ConA-like_dom_sf"/>
</dbReference>
<dbReference type="Pfam" id="PF07081">
    <property type="entry name" value="DUF1349"/>
    <property type="match status" value="1"/>
</dbReference>
<dbReference type="Proteomes" id="UP000481583">
    <property type="component" value="Unassembled WGS sequence"/>
</dbReference>
<keyword evidence="2" id="KW-1185">Reference proteome</keyword>
<dbReference type="PANTHER" id="PTHR35332">
    <property type="entry name" value="REGULATION OF ENOLASE PROTEIN 1"/>
    <property type="match status" value="1"/>
</dbReference>
<accession>A0A6G4TXY1</accession>
<evidence type="ECO:0000313" key="2">
    <source>
        <dbReference type="Proteomes" id="UP000481583"/>
    </source>
</evidence>
<name>A0A6G4TXY1_9ACTN</name>
<dbReference type="EMBL" id="JAAKZV010000044">
    <property type="protein sequence ID" value="NGN64835.1"/>
    <property type="molecule type" value="Genomic_DNA"/>
</dbReference>
<dbReference type="SUPFAM" id="SSF49899">
    <property type="entry name" value="Concanavalin A-like lectins/glucanases"/>
    <property type="match status" value="1"/>
</dbReference>